<protein>
    <submittedName>
        <fullName evidence="2">Uncharacterized protein</fullName>
    </submittedName>
</protein>
<evidence type="ECO:0000313" key="3">
    <source>
        <dbReference type="Proteomes" id="UP000095614"/>
    </source>
</evidence>
<feature type="region of interest" description="Disordered" evidence="1">
    <location>
        <begin position="1"/>
        <end position="26"/>
    </location>
</feature>
<accession>A0A174NW63</accession>
<organism evidence="2 3">
    <name type="scientific">Bacteroides uniformis</name>
    <dbReference type="NCBI Taxonomy" id="820"/>
    <lineage>
        <taxon>Bacteria</taxon>
        <taxon>Pseudomonadati</taxon>
        <taxon>Bacteroidota</taxon>
        <taxon>Bacteroidia</taxon>
        <taxon>Bacteroidales</taxon>
        <taxon>Bacteroidaceae</taxon>
        <taxon>Bacteroides</taxon>
    </lineage>
</organism>
<reference evidence="2 3" key="1">
    <citation type="submission" date="2015-09" db="EMBL/GenBank/DDBJ databases">
        <authorList>
            <consortium name="Pathogen Informatics"/>
        </authorList>
    </citation>
    <scope>NUCLEOTIDE SEQUENCE [LARGE SCALE GENOMIC DNA]</scope>
    <source>
        <strain evidence="2 3">2789STDY5834847</strain>
    </source>
</reference>
<proteinExistence type="predicted"/>
<name>A0A174NW63_BACUN</name>
<sequence>MKNTPHTSNSRSLAGRRKIFTSKSSNRPVTTGYIDDPGWKYRCSTVEIYFQHDRDISLPKPAYRYLLQGIPPDKHTVLILNKEKIMKQTTETNTFLRPKYVSLLSQPPLLVSVHRPQPSVVCFRTVRLKATIVSSSRIDVIRVSHAVLFRCISPLHLSPSSQRLALYLCPLSPH</sequence>
<evidence type="ECO:0000256" key="1">
    <source>
        <dbReference type="SAM" id="MobiDB-lite"/>
    </source>
</evidence>
<dbReference type="EMBL" id="CZAF01000012">
    <property type="protein sequence ID" value="CUP50245.1"/>
    <property type="molecule type" value="Genomic_DNA"/>
</dbReference>
<evidence type="ECO:0000313" key="2">
    <source>
        <dbReference type="EMBL" id="CUP50245.1"/>
    </source>
</evidence>
<dbReference type="AlphaFoldDB" id="A0A174NW63"/>
<gene>
    <name evidence="2" type="ORF">ERS852462_03826</name>
</gene>
<feature type="compositionally biased region" description="Polar residues" evidence="1">
    <location>
        <begin position="1"/>
        <end position="12"/>
    </location>
</feature>
<dbReference type="Proteomes" id="UP000095614">
    <property type="component" value="Unassembled WGS sequence"/>
</dbReference>